<feature type="region of interest" description="Disordered" evidence="9">
    <location>
        <begin position="65"/>
        <end position="88"/>
    </location>
</feature>
<dbReference type="InterPro" id="IPR036236">
    <property type="entry name" value="Znf_C2H2_sf"/>
</dbReference>
<evidence type="ECO:0000256" key="1">
    <source>
        <dbReference type="ARBA" id="ARBA00004123"/>
    </source>
</evidence>
<keyword evidence="5" id="KW-0862">Zinc</keyword>
<comment type="subcellular location">
    <subcellularLocation>
        <location evidence="1">Nucleus</location>
    </subcellularLocation>
</comment>
<dbReference type="EMBL" id="LNIX01000041">
    <property type="protein sequence ID" value="OXA39063.1"/>
    <property type="molecule type" value="Genomic_DNA"/>
</dbReference>
<dbReference type="Proteomes" id="UP000198287">
    <property type="component" value="Unassembled WGS sequence"/>
</dbReference>
<keyword evidence="6" id="KW-0238">DNA-binding</keyword>
<feature type="domain" description="C2H2-type" evidence="10">
    <location>
        <begin position="96"/>
        <end position="123"/>
    </location>
</feature>
<dbReference type="SUPFAM" id="SSF57667">
    <property type="entry name" value="beta-beta-alpha zinc fingers"/>
    <property type="match status" value="2"/>
</dbReference>
<dbReference type="GO" id="GO:0008270">
    <property type="term" value="F:zinc ion binding"/>
    <property type="evidence" value="ECO:0007669"/>
    <property type="project" value="UniProtKB-KW"/>
</dbReference>
<dbReference type="InterPro" id="IPR013087">
    <property type="entry name" value="Znf_C2H2_type"/>
</dbReference>
<evidence type="ECO:0000256" key="2">
    <source>
        <dbReference type="ARBA" id="ARBA00022723"/>
    </source>
</evidence>
<evidence type="ECO:0000256" key="6">
    <source>
        <dbReference type="ARBA" id="ARBA00023125"/>
    </source>
</evidence>
<dbReference type="PROSITE" id="PS50157">
    <property type="entry name" value="ZINC_FINGER_C2H2_2"/>
    <property type="match status" value="4"/>
</dbReference>
<keyword evidence="3" id="KW-0677">Repeat</keyword>
<dbReference type="PANTHER" id="PTHR24390:SF159">
    <property type="entry name" value="GROWTH FACTOR INDEPENDENT 1 TRANSCRIPTIONAL REPRESSOR"/>
    <property type="match status" value="1"/>
</dbReference>
<keyword evidence="4 8" id="KW-0863">Zinc-finger</keyword>
<keyword evidence="12" id="KW-1185">Reference proteome</keyword>
<feature type="compositionally biased region" description="Acidic residues" evidence="9">
    <location>
        <begin position="65"/>
        <end position="85"/>
    </location>
</feature>
<dbReference type="GO" id="GO:0005634">
    <property type="term" value="C:nucleus"/>
    <property type="evidence" value="ECO:0007669"/>
    <property type="project" value="UniProtKB-SubCell"/>
</dbReference>
<evidence type="ECO:0000313" key="11">
    <source>
        <dbReference type="EMBL" id="OXA39063.1"/>
    </source>
</evidence>
<feature type="domain" description="C2H2-type" evidence="10">
    <location>
        <begin position="216"/>
        <end position="243"/>
    </location>
</feature>
<dbReference type="AlphaFoldDB" id="A0A226D1L3"/>
<accession>A0A226D1L3</accession>
<feature type="domain" description="C2H2-type" evidence="10">
    <location>
        <begin position="244"/>
        <end position="267"/>
    </location>
</feature>
<reference evidence="11 12" key="1">
    <citation type="submission" date="2015-12" db="EMBL/GenBank/DDBJ databases">
        <title>The genome of Folsomia candida.</title>
        <authorList>
            <person name="Faddeeva A."/>
            <person name="Derks M.F."/>
            <person name="Anvar Y."/>
            <person name="Smit S."/>
            <person name="Van Straalen N."/>
            <person name="Roelofs D."/>
        </authorList>
    </citation>
    <scope>NUCLEOTIDE SEQUENCE [LARGE SCALE GENOMIC DNA]</scope>
    <source>
        <strain evidence="11 12">VU population</strain>
        <tissue evidence="11">Whole body</tissue>
    </source>
</reference>
<keyword evidence="2" id="KW-0479">Metal-binding</keyword>
<keyword evidence="7" id="KW-0539">Nucleus</keyword>
<comment type="caution">
    <text evidence="11">The sequence shown here is derived from an EMBL/GenBank/DDBJ whole genome shotgun (WGS) entry which is preliminary data.</text>
</comment>
<dbReference type="PANTHER" id="PTHR24390">
    <property type="entry name" value="ZINC FINGER PROTEIN"/>
    <property type="match status" value="1"/>
</dbReference>
<organism evidence="11 12">
    <name type="scientific">Folsomia candida</name>
    <name type="common">Springtail</name>
    <dbReference type="NCBI Taxonomy" id="158441"/>
    <lineage>
        <taxon>Eukaryota</taxon>
        <taxon>Metazoa</taxon>
        <taxon>Ecdysozoa</taxon>
        <taxon>Arthropoda</taxon>
        <taxon>Hexapoda</taxon>
        <taxon>Collembola</taxon>
        <taxon>Entomobryomorpha</taxon>
        <taxon>Isotomoidea</taxon>
        <taxon>Isotomidae</taxon>
        <taxon>Proisotominae</taxon>
        <taxon>Folsomia</taxon>
    </lineage>
</organism>
<evidence type="ECO:0000259" key="10">
    <source>
        <dbReference type="PROSITE" id="PS50157"/>
    </source>
</evidence>
<dbReference type="GO" id="GO:0003700">
    <property type="term" value="F:DNA-binding transcription factor activity"/>
    <property type="evidence" value="ECO:0007669"/>
    <property type="project" value="TreeGrafter"/>
</dbReference>
<dbReference type="GO" id="GO:0000978">
    <property type="term" value="F:RNA polymerase II cis-regulatory region sequence-specific DNA binding"/>
    <property type="evidence" value="ECO:0007669"/>
    <property type="project" value="TreeGrafter"/>
</dbReference>
<dbReference type="GO" id="GO:0006357">
    <property type="term" value="P:regulation of transcription by RNA polymerase II"/>
    <property type="evidence" value="ECO:0007669"/>
    <property type="project" value="TreeGrafter"/>
</dbReference>
<proteinExistence type="predicted"/>
<dbReference type="SMART" id="SM00355">
    <property type="entry name" value="ZnF_C2H2"/>
    <property type="match status" value="5"/>
</dbReference>
<evidence type="ECO:0000256" key="7">
    <source>
        <dbReference type="ARBA" id="ARBA00023242"/>
    </source>
</evidence>
<evidence type="ECO:0000256" key="9">
    <source>
        <dbReference type="SAM" id="MobiDB-lite"/>
    </source>
</evidence>
<name>A0A226D1L3_FOLCA</name>
<protein>
    <submittedName>
        <fullName evidence="11">Histone-lysine N-methyltransferase PRDM9</fullName>
    </submittedName>
</protein>
<dbReference type="OrthoDB" id="6077919at2759"/>
<dbReference type="GO" id="GO:0008168">
    <property type="term" value="F:methyltransferase activity"/>
    <property type="evidence" value="ECO:0007669"/>
    <property type="project" value="UniProtKB-KW"/>
</dbReference>
<sequence length="290" mass="33304">MAISNRLRWKCEICDAYLPHEPEIALHILEKHDINILILDEDVTMGPLRGNDNDDGDEEIEFYEQMDDDEEQGDNEDDLIGDSDDVATGIPDTSLQTCYICGEKFPTQKALFAHRQEHKGERPFKCDTCSADFAFWTFFKMHELTHTPQWSELENDAKKLAELRRGFMRQRRNWRREAPSHVTFAPNLRLKSERGLKTHRWTVHGIRIERSEKKIFVCPQCNYVAKSESNLKNHLNTHAGLRPHVCAAGCGATFTIKGNMLAHVRSHCDIARQTGLAAKFRAEQDEALGK</sequence>
<evidence type="ECO:0000256" key="5">
    <source>
        <dbReference type="ARBA" id="ARBA00022833"/>
    </source>
</evidence>
<evidence type="ECO:0000256" key="8">
    <source>
        <dbReference type="PROSITE-ProRule" id="PRU00042"/>
    </source>
</evidence>
<dbReference type="Gene3D" id="3.30.160.60">
    <property type="entry name" value="Classic Zinc Finger"/>
    <property type="match status" value="3"/>
</dbReference>
<dbReference type="PROSITE" id="PS00028">
    <property type="entry name" value="ZINC_FINGER_C2H2_1"/>
    <property type="match status" value="3"/>
</dbReference>
<feature type="domain" description="C2H2-type" evidence="10">
    <location>
        <begin position="124"/>
        <end position="151"/>
    </location>
</feature>
<evidence type="ECO:0000313" key="12">
    <source>
        <dbReference type="Proteomes" id="UP000198287"/>
    </source>
</evidence>
<keyword evidence="11" id="KW-0808">Transferase</keyword>
<dbReference type="Pfam" id="PF00096">
    <property type="entry name" value="zf-C2H2"/>
    <property type="match status" value="2"/>
</dbReference>
<dbReference type="GO" id="GO:0032259">
    <property type="term" value="P:methylation"/>
    <property type="evidence" value="ECO:0007669"/>
    <property type="project" value="UniProtKB-KW"/>
</dbReference>
<gene>
    <name evidence="11" type="ORF">Fcan01_26123</name>
</gene>
<evidence type="ECO:0000256" key="4">
    <source>
        <dbReference type="ARBA" id="ARBA00022771"/>
    </source>
</evidence>
<keyword evidence="11" id="KW-0489">Methyltransferase</keyword>
<evidence type="ECO:0000256" key="3">
    <source>
        <dbReference type="ARBA" id="ARBA00022737"/>
    </source>
</evidence>